<feature type="signal peptide" evidence="1">
    <location>
        <begin position="1"/>
        <end position="19"/>
    </location>
</feature>
<proteinExistence type="predicted"/>
<feature type="chain" id="PRO_5047386300" evidence="1">
    <location>
        <begin position="20"/>
        <end position="331"/>
    </location>
</feature>
<keyword evidence="1" id="KW-0732">Signal</keyword>
<name>A0ABX0VT92_9RHOB</name>
<dbReference type="RefSeq" id="WP_167635941.1">
    <property type="nucleotide sequence ID" value="NZ_JAATOP010000001.1"/>
</dbReference>
<dbReference type="EMBL" id="JAATOP010000001">
    <property type="protein sequence ID" value="NIY71051.1"/>
    <property type="molecule type" value="Genomic_DNA"/>
</dbReference>
<protein>
    <submittedName>
        <fullName evidence="2">TraB/GumN family protein</fullName>
    </submittedName>
</protein>
<dbReference type="CDD" id="cd14789">
    <property type="entry name" value="Tiki"/>
    <property type="match status" value="1"/>
</dbReference>
<evidence type="ECO:0000313" key="3">
    <source>
        <dbReference type="Proteomes" id="UP000709466"/>
    </source>
</evidence>
<comment type="caution">
    <text evidence="2">The sequence shown here is derived from an EMBL/GenBank/DDBJ whole genome shotgun (WGS) entry which is preliminary data.</text>
</comment>
<dbReference type="Proteomes" id="UP000709466">
    <property type="component" value="Unassembled WGS sequence"/>
</dbReference>
<dbReference type="InterPro" id="IPR002816">
    <property type="entry name" value="TraB/PrgY/GumN_fam"/>
</dbReference>
<accession>A0ABX0VT92</accession>
<gene>
    <name evidence="2" type="ORF">HCZ30_01220</name>
</gene>
<dbReference type="InterPro" id="IPR047111">
    <property type="entry name" value="YbaP-like"/>
</dbReference>
<dbReference type="Pfam" id="PF01963">
    <property type="entry name" value="TraB_PrgY_gumN"/>
    <property type="match status" value="1"/>
</dbReference>
<dbReference type="PANTHER" id="PTHR40590">
    <property type="entry name" value="CYTOPLASMIC PROTEIN-RELATED"/>
    <property type="match status" value="1"/>
</dbReference>
<reference evidence="2 3" key="1">
    <citation type="submission" date="2020-03" db="EMBL/GenBank/DDBJ databases">
        <title>Bacterial isolates of synthetic phycosphere.</title>
        <authorList>
            <person name="Fu H."/>
            <person name="Moran M.A."/>
        </authorList>
    </citation>
    <scope>NUCLEOTIDE SEQUENCE [LARGE SCALE GENOMIC DNA]</scope>
    <source>
        <strain evidence="2 3">HF1</strain>
    </source>
</reference>
<keyword evidence="3" id="KW-1185">Reference proteome</keyword>
<dbReference type="PANTHER" id="PTHR40590:SF1">
    <property type="entry name" value="CYTOPLASMIC PROTEIN"/>
    <property type="match status" value="1"/>
</dbReference>
<sequence length="331" mass="36405">MKRFLLPTIAILTATQADAFCGEMSFMEFLSQERQAEVQAKAADVINAQGLFWTATRGEDTLYIAGSIHIYTPELEPLIATMVDEVIAPTEVLLTEASAEDFAKVNQMLAADPSLILLPDNKTLIDLMDPVAWSALHEVLRDRGIPAFTVGRLKPFMVATQLSLMSECIDVQDPATMEGVDHSAFLAAQEMDIPNKSLETPTTIFELMDSMPLDDQIATLEIANFNPEIINATLSTMVNAYLDQDISLLMVADTIPELLAPYADPDEADRIMADQNDLLLDQRNHNWIPVIEAETTDYDDISIVVGAAHLPGEDGILNLLAENGWSIARIE</sequence>
<evidence type="ECO:0000313" key="2">
    <source>
        <dbReference type="EMBL" id="NIY71051.1"/>
    </source>
</evidence>
<evidence type="ECO:0000256" key="1">
    <source>
        <dbReference type="SAM" id="SignalP"/>
    </source>
</evidence>
<organism evidence="2 3">
    <name type="scientific">Marivivens donghaensis</name>
    <dbReference type="NCBI Taxonomy" id="1699413"/>
    <lineage>
        <taxon>Bacteria</taxon>
        <taxon>Pseudomonadati</taxon>
        <taxon>Pseudomonadota</taxon>
        <taxon>Alphaproteobacteria</taxon>
        <taxon>Rhodobacterales</taxon>
        <taxon>Paracoccaceae</taxon>
        <taxon>Marivivens group</taxon>
        <taxon>Marivivens</taxon>
    </lineage>
</organism>